<reference evidence="1" key="1">
    <citation type="submission" date="2021-09" db="EMBL/GenBank/DDBJ databases">
        <authorList>
            <consortium name="AG Swart"/>
            <person name="Singh M."/>
            <person name="Singh A."/>
            <person name="Seah K."/>
            <person name="Emmerich C."/>
        </authorList>
    </citation>
    <scope>NUCLEOTIDE SEQUENCE</scope>
    <source>
        <strain evidence="1">ATCC30299</strain>
    </source>
</reference>
<comment type="caution">
    <text evidence="1">The sequence shown here is derived from an EMBL/GenBank/DDBJ whole genome shotgun (WGS) entry which is preliminary data.</text>
</comment>
<dbReference type="EMBL" id="CAJZBQ010000040">
    <property type="protein sequence ID" value="CAG9326218.1"/>
    <property type="molecule type" value="Genomic_DNA"/>
</dbReference>
<keyword evidence="2" id="KW-1185">Reference proteome</keyword>
<dbReference type="Proteomes" id="UP001162131">
    <property type="component" value="Unassembled WGS sequence"/>
</dbReference>
<dbReference type="AlphaFoldDB" id="A0AAU9JJT1"/>
<sequence>MKPIIVSGDLMKIFKFWKLWRIFVSSDKNWRRNTGFGENVQILTWCQFNWLPQSGSDIGKRVKKPKIREREELEQNWSKKLGKSSSRNLRNEIG</sequence>
<accession>A0AAU9JJT1</accession>
<gene>
    <name evidence="1" type="ORF">BSTOLATCC_MIC40649</name>
</gene>
<protein>
    <submittedName>
        <fullName evidence="1">Uncharacterized protein</fullName>
    </submittedName>
</protein>
<proteinExistence type="predicted"/>
<evidence type="ECO:0000313" key="2">
    <source>
        <dbReference type="Proteomes" id="UP001162131"/>
    </source>
</evidence>
<evidence type="ECO:0000313" key="1">
    <source>
        <dbReference type="EMBL" id="CAG9326218.1"/>
    </source>
</evidence>
<name>A0AAU9JJT1_9CILI</name>
<organism evidence="1 2">
    <name type="scientific">Blepharisma stoltei</name>
    <dbReference type="NCBI Taxonomy" id="1481888"/>
    <lineage>
        <taxon>Eukaryota</taxon>
        <taxon>Sar</taxon>
        <taxon>Alveolata</taxon>
        <taxon>Ciliophora</taxon>
        <taxon>Postciliodesmatophora</taxon>
        <taxon>Heterotrichea</taxon>
        <taxon>Heterotrichida</taxon>
        <taxon>Blepharismidae</taxon>
        <taxon>Blepharisma</taxon>
    </lineage>
</organism>